<dbReference type="AlphaFoldDB" id="A0A3S0RK90"/>
<organism evidence="6 7">
    <name type="scientific">Dyella choica</name>
    <dbReference type="NCBI Taxonomy" id="1927959"/>
    <lineage>
        <taxon>Bacteria</taxon>
        <taxon>Pseudomonadati</taxon>
        <taxon>Pseudomonadota</taxon>
        <taxon>Gammaproteobacteria</taxon>
        <taxon>Lysobacterales</taxon>
        <taxon>Rhodanobacteraceae</taxon>
        <taxon>Dyella</taxon>
    </lineage>
</organism>
<dbReference type="HAMAP" id="MF_01361">
    <property type="entry name" value="UPF0391"/>
    <property type="match status" value="1"/>
</dbReference>
<sequence length="57" mass="6135">MLYWAAVIFIIAICIAVFGFVGIAAGAASIAKILVILFVILFVLSLIVSGIRRRPRS</sequence>
<protein>
    <recommendedName>
        <fullName evidence="5">UPF0391 membrane protein EKH80_12740</fullName>
    </recommendedName>
</protein>
<feature type="transmembrane region" description="Helical" evidence="5">
    <location>
        <begin position="33"/>
        <end position="51"/>
    </location>
</feature>
<evidence type="ECO:0000256" key="2">
    <source>
        <dbReference type="ARBA" id="ARBA00022692"/>
    </source>
</evidence>
<dbReference type="EMBL" id="RYYV01000008">
    <property type="protein sequence ID" value="RUL74988.1"/>
    <property type="molecule type" value="Genomic_DNA"/>
</dbReference>
<comment type="similarity">
    <text evidence="5">Belongs to the UPF0391 family.</text>
</comment>
<dbReference type="NCBIfam" id="NF010226">
    <property type="entry name" value="PRK13682.1-1"/>
    <property type="match status" value="1"/>
</dbReference>
<evidence type="ECO:0000256" key="4">
    <source>
        <dbReference type="ARBA" id="ARBA00023136"/>
    </source>
</evidence>
<evidence type="ECO:0000256" key="5">
    <source>
        <dbReference type="HAMAP-Rule" id="MF_01361"/>
    </source>
</evidence>
<proteinExistence type="inferred from homology"/>
<keyword evidence="2 5" id="KW-0812">Transmembrane</keyword>
<evidence type="ECO:0000313" key="7">
    <source>
        <dbReference type="Proteomes" id="UP000274358"/>
    </source>
</evidence>
<dbReference type="GO" id="GO:0005886">
    <property type="term" value="C:plasma membrane"/>
    <property type="evidence" value="ECO:0007669"/>
    <property type="project" value="UniProtKB-UniRule"/>
</dbReference>
<keyword evidence="4 5" id="KW-0472">Membrane</keyword>
<accession>A0A3S0RK90</accession>
<keyword evidence="7" id="KW-1185">Reference proteome</keyword>
<dbReference type="Proteomes" id="UP000274358">
    <property type="component" value="Unassembled WGS sequence"/>
</dbReference>
<dbReference type="Pfam" id="PF07043">
    <property type="entry name" value="DUF1328"/>
    <property type="match status" value="1"/>
</dbReference>
<evidence type="ECO:0000256" key="1">
    <source>
        <dbReference type="ARBA" id="ARBA00022475"/>
    </source>
</evidence>
<evidence type="ECO:0000313" key="6">
    <source>
        <dbReference type="EMBL" id="RUL74988.1"/>
    </source>
</evidence>
<feature type="transmembrane region" description="Helical" evidence="5">
    <location>
        <begin position="7"/>
        <end position="27"/>
    </location>
</feature>
<dbReference type="PIRSF" id="PIRSF036466">
    <property type="entry name" value="UCP036466"/>
    <property type="match status" value="1"/>
</dbReference>
<dbReference type="InterPro" id="IPR009760">
    <property type="entry name" value="DUF1328"/>
</dbReference>
<comment type="caution">
    <text evidence="6">The sequence shown here is derived from an EMBL/GenBank/DDBJ whole genome shotgun (WGS) entry which is preliminary data.</text>
</comment>
<reference evidence="6 7" key="1">
    <citation type="submission" date="2018-12" db="EMBL/GenBank/DDBJ databases">
        <title>Dyella dinghuensis sp. nov. DHOA06 and Dyella choica sp. nov. 4M-K27, isolated from forest soil.</title>
        <authorList>
            <person name="Qiu L.-H."/>
            <person name="Gao Z.-H."/>
        </authorList>
    </citation>
    <scope>NUCLEOTIDE SEQUENCE [LARGE SCALE GENOMIC DNA]</scope>
    <source>
        <strain evidence="6 7">4M-K27</strain>
    </source>
</reference>
<keyword evidence="3 5" id="KW-1133">Transmembrane helix</keyword>
<name>A0A3S0RK90_9GAMM</name>
<comment type="caution">
    <text evidence="5">Lacks conserved residue(s) required for the propagation of feature annotation.</text>
</comment>
<keyword evidence="1 5" id="KW-1003">Cell membrane</keyword>
<evidence type="ECO:0000256" key="3">
    <source>
        <dbReference type="ARBA" id="ARBA00022989"/>
    </source>
</evidence>
<gene>
    <name evidence="6" type="ORF">EKH80_12740</name>
</gene>